<keyword evidence="3 6" id="KW-0812">Transmembrane</keyword>
<name>A0A0N1N2B9_9HYPH</name>
<evidence type="ECO:0000256" key="3">
    <source>
        <dbReference type="ARBA" id="ARBA00022692"/>
    </source>
</evidence>
<feature type="transmembrane region" description="Helical" evidence="6">
    <location>
        <begin position="121"/>
        <end position="142"/>
    </location>
</feature>
<dbReference type="GO" id="GO:0005886">
    <property type="term" value="C:plasma membrane"/>
    <property type="evidence" value="ECO:0007669"/>
    <property type="project" value="UniProtKB-SubCell"/>
</dbReference>
<dbReference type="EMBL" id="LGSZ01000028">
    <property type="protein sequence ID" value="KPH81467.1"/>
    <property type="molecule type" value="Genomic_DNA"/>
</dbReference>
<sequence length="423" mass="44821">MAGTMGAQVSNQVVTVATQVLLVPVLLHAWGVDRYGAWLLLSAIPTYLTLTDFGFTAIAKNEMTMSVARGERDAALRTYQSVFVLLCGISVLTMAVVAIAADWLHLTALWPLAGTSEVDAGRVLVILSLGVVLFQFMLLGAAGMRALGRPAEEVLWGATARLAEAAFAGAAALMGGDFVAAALAMLAARLLLTAALFVRLFFLARWLRPLGRHLSMSEMSRLLGPSLSYMCYIGGVAVMGQGPVLALGAIGSPRDIVVFSATRTLTRLGVSAANVLTFSLSPEYSRLFGSGDHQRFARFALAGIGLIAGMALIYVGALEWLGGTILAFWTSGEVVAIQPFLRLLLGAVACEMIWSAGFAPLAATNRHVGASHAFLAISLVAVGACFLLPPAFALSGIGIVLFVVNFTMILVIAWLARRHWRIR</sequence>
<dbReference type="AlphaFoldDB" id="A0A0N1N2B9"/>
<evidence type="ECO:0000256" key="2">
    <source>
        <dbReference type="ARBA" id="ARBA00022475"/>
    </source>
</evidence>
<feature type="transmembrane region" description="Helical" evidence="6">
    <location>
        <begin position="397"/>
        <end position="416"/>
    </location>
</feature>
<keyword evidence="2" id="KW-1003">Cell membrane</keyword>
<evidence type="ECO:0000313" key="7">
    <source>
        <dbReference type="EMBL" id="KPH81467.1"/>
    </source>
</evidence>
<evidence type="ECO:0000313" key="8">
    <source>
        <dbReference type="Proteomes" id="UP000037822"/>
    </source>
</evidence>
<evidence type="ECO:0000256" key="5">
    <source>
        <dbReference type="ARBA" id="ARBA00023136"/>
    </source>
</evidence>
<dbReference type="Proteomes" id="UP000037822">
    <property type="component" value="Unassembled WGS sequence"/>
</dbReference>
<feature type="transmembrane region" description="Helical" evidence="6">
    <location>
        <begin position="154"/>
        <end position="174"/>
    </location>
</feature>
<feature type="transmembrane region" description="Helical" evidence="6">
    <location>
        <begin position="180"/>
        <end position="207"/>
    </location>
</feature>
<comment type="subcellular location">
    <subcellularLocation>
        <location evidence="1">Cell membrane</location>
        <topology evidence="1">Multi-pass membrane protein</topology>
    </subcellularLocation>
</comment>
<gene>
    <name evidence="7" type="ORF">AE618_06785</name>
</gene>
<feature type="transmembrane region" description="Helical" evidence="6">
    <location>
        <begin position="37"/>
        <end position="58"/>
    </location>
</feature>
<evidence type="ECO:0000256" key="4">
    <source>
        <dbReference type="ARBA" id="ARBA00022989"/>
    </source>
</evidence>
<dbReference type="PATRIC" id="fig|1526658.3.peg.2022"/>
<evidence type="ECO:0000256" key="1">
    <source>
        <dbReference type="ARBA" id="ARBA00004651"/>
    </source>
</evidence>
<reference evidence="7 8" key="1">
    <citation type="submission" date="2015-07" db="EMBL/GenBank/DDBJ databases">
        <title>Whole genome sequencing of Bosea vaviloviae isolated from cave pool.</title>
        <authorList>
            <person name="Tan N.E.H."/>
            <person name="Lee Y.P."/>
            <person name="Gan H.M."/>
            <person name="Barton H."/>
            <person name="Savka M.A."/>
        </authorList>
    </citation>
    <scope>NUCLEOTIDE SEQUENCE [LARGE SCALE GENOMIC DNA]</scope>
    <source>
        <strain evidence="7 8">SD260</strain>
    </source>
</reference>
<organism evidence="7 8">
    <name type="scientific">Bosea vaviloviae</name>
    <dbReference type="NCBI Taxonomy" id="1526658"/>
    <lineage>
        <taxon>Bacteria</taxon>
        <taxon>Pseudomonadati</taxon>
        <taxon>Pseudomonadota</taxon>
        <taxon>Alphaproteobacteria</taxon>
        <taxon>Hyphomicrobiales</taxon>
        <taxon>Boseaceae</taxon>
        <taxon>Bosea</taxon>
    </lineage>
</organism>
<keyword evidence="4 6" id="KW-1133">Transmembrane helix</keyword>
<feature type="transmembrane region" description="Helical" evidence="6">
    <location>
        <begin position="340"/>
        <end position="361"/>
    </location>
</feature>
<dbReference type="InterPro" id="IPR050833">
    <property type="entry name" value="Poly_Biosynth_Transport"/>
</dbReference>
<proteinExistence type="predicted"/>
<feature type="transmembrane region" description="Helical" evidence="6">
    <location>
        <begin position="299"/>
        <end position="320"/>
    </location>
</feature>
<feature type="transmembrane region" description="Helical" evidence="6">
    <location>
        <begin position="12"/>
        <end position="31"/>
    </location>
</feature>
<keyword evidence="8" id="KW-1185">Reference proteome</keyword>
<keyword evidence="5 6" id="KW-0472">Membrane</keyword>
<dbReference type="PANTHER" id="PTHR30250">
    <property type="entry name" value="PST FAMILY PREDICTED COLANIC ACID TRANSPORTER"/>
    <property type="match status" value="1"/>
</dbReference>
<feature type="transmembrane region" description="Helical" evidence="6">
    <location>
        <begin position="373"/>
        <end position="391"/>
    </location>
</feature>
<evidence type="ECO:0000256" key="6">
    <source>
        <dbReference type="SAM" id="Phobius"/>
    </source>
</evidence>
<accession>A0A0N1N2B9</accession>
<comment type="caution">
    <text evidence="7">The sequence shown here is derived from an EMBL/GenBank/DDBJ whole genome shotgun (WGS) entry which is preliminary data.</text>
</comment>
<evidence type="ECO:0008006" key="9">
    <source>
        <dbReference type="Google" id="ProtNLM"/>
    </source>
</evidence>
<feature type="transmembrane region" description="Helical" evidence="6">
    <location>
        <begin position="79"/>
        <end position="101"/>
    </location>
</feature>
<protein>
    <recommendedName>
        <fullName evidence="9">Polysaccharide biosynthesis protein</fullName>
    </recommendedName>
</protein>
<dbReference type="PANTHER" id="PTHR30250:SF26">
    <property type="entry name" value="PSMA PROTEIN"/>
    <property type="match status" value="1"/>
</dbReference>